<evidence type="ECO:0000313" key="2">
    <source>
        <dbReference type="Proteomes" id="UP000580344"/>
    </source>
</evidence>
<keyword evidence="2" id="KW-1185">Reference proteome</keyword>
<dbReference type="RefSeq" id="WP_171622678.1">
    <property type="nucleotide sequence ID" value="NZ_CP053698.1"/>
</dbReference>
<dbReference type="EMBL" id="JABFOQ010000009">
    <property type="protein sequence ID" value="NOJ75364.1"/>
    <property type="molecule type" value="Genomic_DNA"/>
</dbReference>
<accession>A0ABX1WL18</accession>
<evidence type="ECO:0000313" key="1">
    <source>
        <dbReference type="EMBL" id="NOJ75364.1"/>
    </source>
</evidence>
<proteinExistence type="predicted"/>
<dbReference type="Proteomes" id="UP000580344">
    <property type="component" value="Unassembled WGS sequence"/>
</dbReference>
<gene>
    <name evidence="1" type="ORF">HMH06_05855</name>
</gene>
<reference evidence="1 2" key="1">
    <citation type="submission" date="2020-05" db="EMBL/GenBank/DDBJ databases">
        <title>Tigecycline resistant gene in Empedobacter stercoris.</title>
        <authorList>
            <person name="Chen Y."/>
            <person name="Cheng Y."/>
            <person name="Zhou K."/>
        </authorList>
    </citation>
    <scope>NUCLEOTIDE SEQUENCE [LARGE SCALE GENOMIC DNA]</scope>
    <source>
        <strain evidence="1 2">ES202</strain>
    </source>
</reference>
<name>A0ABX1WL18_9FLAO</name>
<organism evidence="1 2">
    <name type="scientific">Empedobacter stercoris</name>
    <dbReference type="NCBI Taxonomy" id="1628248"/>
    <lineage>
        <taxon>Bacteria</taxon>
        <taxon>Pseudomonadati</taxon>
        <taxon>Bacteroidota</taxon>
        <taxon>Flavobacteriia</taxon>
        <taxon>Flavobacteriales</taxon>
        <taxon>Weeksellaceae</taxon>
        <taxon>Empedobacter</taxon>
    </lineage>
</organism>
<protein>
    <submittedName>
        <fullName evidence="1">Uncharacterized protein</fullName>
    </submittedName>
</protein>
<comment type="caution">
    <text evidence="1">The sequence shown here is derived from an EMBL/GenBank/DDBJ whole genome shotgun (WGS) entry which is preliminary data.</text>
</comment>
<sequence>MLIYPGCEKYEKKGVQKLADCFSKYFNKQLLFEVEQVLKSNDLTINEINVNTKVKFKISKEGEFQDLEIIGTDSEKFLLTKLL</sequence>